<keyword evidence="2" id="KW-1185">Reference proteome</keyword>
<organism evidence="1 2">
    <name type="scientific">Megasphaera paucivorans</name>
    <dbReference type="NCBI Taxonomy" id="349095"/>
    <lineage>
        <taxon>Bacteria</taxon>
        <taxon>Bacillati</taxon>
        <taxon>Bacillota</taxon>
        <taxon>Negativicutes</taxon>
        <taxon>Veillonellales</taxon>
        <taxon>Veillonellaceae</taxon>
        <taxon>Megasphaera</taxon>
    </lineage>
</organism>
<protein>
    <submittedName>
        <fullName evidence="1">Uncharacterized protein</fullName>
    </submittedName>
</protein>
<proteinExistence type="predicted"/>
<evidence type="ECO:0000313" key="2">
    <source>
        <dbReference type="Proteomes" id="UP000199309"/>
    </source>
</evidence>
<evidence type="ECO:0000313" key="1">
    <source>
        <dbReference type="EMBL" id="SDM22723.1"/>
    </source>
</evidence>
<name>A0A1G9RHP9_9FIRM</name>
<sequence length="376" mass="42985">MRPLYIQPKAKFKTFISPIQKEELLNKKPSEIIDFLIEFKENSVNLFNEPSRCGLITVVAEVVASNFDWGVSLFQILSQKELWKSDLWGGIFEGFEKGKILPEQWEKILSLIEQHKDLLYIGNNVAKLLLSSIQKESDGIPLESIIHAECFAYQLLKIYIDEGEVIDDTISEKWAEEAINNTGGKLTEFILHSISKIHKNVKYYNGLTKDNKAYFELILESDCYAAQMVWDKWLQQYLKNRIEGVPLALEDKEIEEMIGWLPFMNKHIPEFVSYICNVTIPCINDVLLYWKIDKKKLAKQYPDDIAKLLNCLIMSANCPFSPRDTVAEIVGDLISARADETSVRLIIDSLARLGLESAPELRNSILTSNSSVILNS</sequence>
<gene>
    <name evidence="1" type="ORF">SAMN05660299_00467</name>
</gene>
<dbReference type="RefSeq" id="WP_091647818.1">
    <property type="nucleotide sequence ID" value="NZ_FNHQ01000003.1"/>
</dbReference>
<dbReference type="AlphaFoldDB" id="A0A1G9RHP9"/>
<dbReference type="EMBL" id="FNHQ01000003">
    <property type="protein sequence ID" value="SDM22723.1"/>
    <property type="molecule type" value="Genomic_DNA"/>
</dbReference>
<accession>A0A1G9RHP9</accession>
<dbReference type="OrthoDB" id="5521101at2"/>
<dbReference type="Proteomes" id="UP000199309">
    <property type="component" value="Unassembled WGS sequence"/>
</dbReference>
<dbReference type="STRING" id="349095.SAMN05660299_00467"/>
<reference evidence="1 2" key="1">
    <citation type="submission" date="2016-10" db="EMBL/GenBank/DDBJ databases">
        <authorList>
            <person name="de Groot N.N."/>
        </authorList>
    </citation>
    <scope>NUCLEOTIDE SEQUENCE [LARGE SCALE GENOMIC DNA]</scope>
    <source>
        <strain evidence="1 2">DSM 16981</strain>
    </source>
</reference>